<keyword evidence="8" id="KW-1185">Reference proteome</keyword>
<feature type="domain" description="Leucine-binding protein" evidence="6">
    <location>
        <begin position="34"/>
        <end position="353"/>
    </location>
</feature>
<organism evidence="7 8">
    <name type="scientific">Aquisalimonas asiatica</name>
    <dbReference type="NCBI Taxonomy" id="406100"/>
    <lineage>
        <taxon>Bacteria</taxon>
        <taxon>Pseudomonadati</taxon>
        <taxon>Pseudomonadota</taxon>
        <taxon>Gammaproteobacteria</taxon>
        <taxon>Chromatiales</taxon>
        <taxon>Ectothiorhodospiraceae</taxon>
        <taxon>Aquisalimonas</taxon>
    </lineage>
</organism>
<dbReference type="PRINTS" id="PR00337">
    <property type="entry name" value="LEUILEVALBP"/>
</dbReference>
<dbReference type="OrthoDB" id="7337537at2"/>
<feature type="signal peptide" evidence="5">
    <location>
        <begin position="1"/>
        <end position="27"/>
    </location>
</feature>
<keyword evidence="3 5" id="KW-0732">Signal</keyword>
<gene>
    <name evidence="7" type="ORF">SAMN04488052_10247</name>
</gene>
<dbReference type="InterPro" id="IPR028081">
    <property type="entry name" value="Leu-bd"/>
</dbReference>
<evidence type="ECO:0000256" key="2">
    <source>
        <dbReference type="ARBA" id="ARBA00022448"/>
    </source>
</evidence>
<keyword evidence="4" id="KW-0029">Amino-acid transport</keyword>
<evidence type="ECO:0000256" key="5">
    <source>
        <dbReference type="SAM" id="SignalP"/>
    </source>
</evidence>
<dbReference type="AlphaFoldDB" id="A0A1H8RIV7"/>
<feature type="chain" id="PRO_5011605544" evidence="5">
    <location>
        <begin position="28"/>
        <end position="402"/>
    </location>
</feature>
<dbReference type="EMBL" id="FOEG01000002">
    <property type="protein sequence ID" value="SEO66187.1"/>
    <property type="molecule type" value="Genomic_DNA"/>
</dbReference>
<dbReference type="Pfam" id="PF13458">
    <property type="entry name" value="Peripla_BP_6"/>
    <property type="match status" value="1"/>
</dbReference>
<dbReference type="InterPro" id="IPR028082">
    <property type="entry name" value="Peripla_BP_I"/>
</dbReference>
<evidence type="ECO:0000256" key="3">
    <source>
        <dbReference type="ARBA" id="ARBA00022729"/>
    </source>
</evidence>
<dbReference type="InterPro" id="IPR051010">
    <property type="entry name" value="BCAA_transport"/>
</dbReference>
<comment type="similarity">
    <text evidence="1">Belongs to the leucine-binding protein family.</text>
</comment>
<dbReference type="PANTHER" id="PTHR30483">
    <property type="entry name" value="LEUCINE-SPECIFIC-BINDING PROTEIN"/>
    <property type="match status" value="1"/>
</dbReference>
<dbReference type="PANTHER" id="PTHR30483:SF6">
    <property type="entry name" value="PERIPLASMIC BINDING PROTEIN OF ABC TRANSPORTER FOR NATURAL AMINO ACIDS"/>
    <property type="match status" value="1"/>
</dbReference>
<sequence length="402" mass="43919">MSATKSVSGVGIIFGLAVLFGSATAAAQEREPCIGISAATSGAQAYGGEAIRMGVQLAIEDINEAGGVLGQELSYNIYDEAGSPPRGVDNLRRIAERDNCIFVFGGYHSTVQLAMVDPIHQIGIPYMAVISANTNIIENDVDDSYMFRVSAKDRWVAQFLVEEGLARSENNAVAMIYENTGWGEGALPNVEAALAQHGEELVDARDFEWGDSDMTSQLSRMRDAGADTLIIWGLDREGDQILRSLERIDWDPVVLGAWGIAGNLGDLAGERANGVLVMQTYSWMGDLEPQAQELFQRLQEEFGIGEQGDIHMGSGIANAYDAVHIVAKAIEEAGVFEWDAVRDAMFEVSHEGLVTNYDPAFEAYDPDKHEVKNERHDAILPEAYQLTVWHNGELLPIEQTDY</sequence>
<dbReference type="SUPFAM" id="SSF53822">
    <property type="entry name" value="Periplasmic binding protein-like I"/>
    <property type="match status" value="1"/>
</dbReference>
<dbReference type="Proteomes" id="UP000199657">
    <property type="component" value="Unassembled WGS sequence"/>
</dbReference>
<evidence type="ECO:0000259" key="6">
    <source>
        <dbReference type="Pfam" id="PF13458"/>
    </source>
</evidence>
<dbReference type="STRING" id="406100.SAMN04488052_10247"/>
<proteinExistence type="inferred from homology"/>
<evidence type="ECO:0000313" key="8">
    <source>
        <dbReference type="Proteomes" id="UP000199657"/>
    </source>
</evidence>
<accession>A0A1H8RIV7</accession>
<dbReference type="InterPro" id="IPR000709">
    <property type="entry name" value="Leu_Ile_Val-bd"/>
</dbReference>
<evidence type="ECO:0000256" key="4">
    <source>
        <dbReference type="ARBA" id="ARBA00022970"/>
    </source>
</evidence>
<dbReference type="GO" id="GO:0006865">
    <property type="term" value="P:amino acid transport"/>
    <property type="evidence" value="ECO:0007669"/>
    <property type="project" value="UniProtKB-KW"/>
</dbReference>
<evidence type="ECO:0000313" key="7">
    <source>
        <dbReference type="EMBL" id="SEO66187.1"/>
    </source>
</evidence>
<dbReference type="Gene3D" id="3.40.50.2300">
    <property type="match status" value="2"/>
</dbReference>
<keyword evidence="2" id="KW-0813">Transport</keyword>
<dbReference type="RefSeq" id="WP_091640522.1">
    <property type="nucleotide sequence ID" value="NZ_FOEG01000002.1"/>
</dbReference>
<evidence type="ECO:0000256" key="1">
    <source>
        <dbReference type="ARBA" id="ARBA00010062"/>
    </source>
</evidence>
<protein>
    <submittedName>
        <fullName evidence="7">Amino acid/amide ABC transporter substrate-binding protein, HAAT family (TC 3.A.1.4.-)</fullName>
    </submittedName>
</protein>
<reference evidence="7 8" key="1">
    <citation type="submission" date="2016-10" db="EMBL/GenBank/DDBJ databases">
        <authorList>
            <person name="de Groot N.N."/>
        </authorList>
    </citation>
    <scope>NUCLEOTIDE SEQUENCE [LARGE SCALE GENOMIC DNA]</scope>
    <source>
        <strain evidence="7 8">CGMCC 1.6291</strain>
    </source>
</reference>
<name>A0A1H8RIV7_9GAMM</name>